<proteinExistence type="predicted"/>
<protein>
    <recommendedName>
        <fullName evidence="4">DUF998 domain-containing protein</fullName>
    </recommendedName>
</protein>
<feature type="transmembrane region" description="Helical" evidence="1">
    <location>
        <begin position="146"/>
        <end position="168"/>
    </location>
</feature>
<accession>A0ABW3VEY4</accession>
<keyword evidence="1" id="KW-0812">Transmembrane</keyword>
<evidence type="ECO:0000256" key="1">
    <source>
        <dbReference type="SAM" id="Phobius"/>
    </source>
</evidence>
<feature type="transmembrane region" description="Helical" evidence="1">
    <location>
        <begin position="200"/>
        <end position="217"/>
    </location>
</feature>
<feature type="transmembrane region" description="Helical" evidence="1">
    <location>
        <begin position="60"/>
        <end position="81"/>
    </location>
</feature>
<comment type="caution">
    <text evidence="2">The sequence shown here is derived from an EMBL/GenBank/DDBJ whole genome shotgun (WGS) entry which is preliminary data.</text>
</comment>
<evidence type="ECO:0008006" key="4">
    <source>
        <dbReference type="Google" id="ProtNLM"/>
    </source>
</evidence>
<reference evidence="3" key="1">
    <citation type="journal article" date="2019" name="Int. J. Syst. Evol. Microbiol.">
        <title>The Global Catalogue of Microorganisms (GCM) 10K type strain sequencing project: providing services to taxonomists for standard genome sequencing and annotation.</title>
        <authorList>
            <consortium name="The Broad Institute Genomics Platform"/>
            <consortium name="The Broad Institute Genome Sequencing Center for Infectious Disease"/>
            <person name="Wu L."/>
            <person name="Ma J."/>
        </authorList>
    </citation>
    <scope>NUCLEOTIDE SEQUENCE [LARGE SCALE GENOMIC DNA]</scope>
    <source>
        <strain evidence="3">CCUG 49018</strain>
    </source>
</reference>
<gene>
    <name evidence="2" type="ORF">ACFQ34_11050</name>
</gene>
<evidence type="ECO:0000313" key="3">
    <source>
        <dbReference type="Proteomes" id="UP001597182"/>
    </source>
</evidence>
<feature type="transmembrane region" description="Helical" evidence="1">
    <location>
        <begin position="175"/>
        <end position="194"/>
    </location>
</feature>
<dbReference type="RefSeq" id="WP_346090429.1">
    <property type="nucleotide sequence ID" value="NZ_BAABKS010000010.1"/>
</dbReference>
<feature type="transmembrane region" description="Helical" evidence="1">
    <location>
        <begin position="21"/>
        <end position="40"/>
    </location>
</feature>
<keyword evidence="1" id="KW-0472">Membrane</keyword>
<feature type="transmembrane region" description="Helical" evidence="1">
    <location>
        <begin position="93"/>
        <end position="112"/>
    </location>
</feature>
<keyword evidence="1" id="KW-1133">Transmembrane helix</keyword>
<evidence type="ECO:0000313" key="2">
    <source>
        <dbReference type="EMBL" id="MFD1233821.1"/>
    </source>
</evidence>
<dbReference type="Proteomes" id="UP001597182">
    <property type="component" value="Unassembled WGS sequence"/>
</dbReference>
<keyword evidence="3" id="KW-1185">Reference proteome</keyword>
<name>A0ABW3VEY4_9PSEU</name>
<dbReference type="EMBL" id="JBHTMB010000086">
    <property type="protein sequence ID" value="MFD1233821.1"/>
    <property type="molecule type" value="Genomic_DNA"/>
</dbReference>
<sequence>MTTQVHVSTSATGSDHVARPWAGPAALAAAGVLFLVYPALRPGGDAVPSTTAAAFGDWRWPIAHLAGVVGFALVAAGLLALRDRLAGTPGRRLAGWALGTWATGTALVLPYYGAEAFSLHALGAHVPDTATLLALTDAVRMGSVQMTVFGVGLVLLAVGGVLAAVAAARSGVLPRWSGVVFALGFALYLPQFWFPMELQVVHGALVAVGCIVLAVALQRSRLAR</sequence>
<organism evidence="2 3">
    <name type="scientific">Pseudonocardia benzenivorans</name>
    <dbReference type="NCBI Taxonomy" id="228005"/>
    <lineage>
        <taxon>Bacteria</taxon>
        <taxon>Bacillati</taxon>
        <taxon>Actinomycetota</taxon>
        <taxon>Actinomycetes</taxon>
        <taxon>Pseudonocardiales</taxon>
        <taxon>Pseudonocardiaceae</taxon>
        <taxon>Pseudonocardia</taxon>
    </lineage>
</organism>